<evidence type="ECO:0000313" key="3">
    <source>
        <dbReference type="Proteomes" id="UP001596166"/>
    </source>
</evidence>
<feature type="compositionally biased region" description="Basic and acidic residues" evidence="1">
    <location>
        <begin position="38"/>
        <end position="49"/>
    </location>
</feature>
<dbReference type="EMBL" id="JBHSLC010000115">
    <property type="protein sequence ID" value="MFC5359548.1"/>
    <property type="molecule type" value="Genomic_DNA"/>
</dbReference>
<name>A0ABW0GH42_9PROT</name>
<feature type="region of interest" description="Disordered" evidence="1">
    <location>
        <begin position="30"/>
        <end position="64"/>
    </location>
</feature>
<evidence type="ECO:0000256" key="1">
    <source>
        <dbReference type="SAM" id="MobiDB-lite"/>
    </source>
</evidence>
<reference evidence="3" key="1">
    <citation type="journal article" date="2019" name="Int. J. Syst. Evol. Microbiol.">
        <title>The Global Catalogue of Microorganisms (GCM) 10K type strain sequencing project: providing services to taxonomists for standard genome sequencing and annotation.</title>
        <authorList>
            <consortium name="The Broad Institute Genomics Platform"/>
            <consortium name="The Broad Institute Genome Sequencing Center for Infectious Disease"/>
            <person name="Wu L."/>
            <person name="Ma J."/>
        </authorList>
    </citation>
    <scope>NUCLEOTIDE SEQUENCE [LARGE SCALE GENOMIC DNA]</scope>
    <source>
        <strain evidence="3">CCUG 58760</strain>
    </source>
</reference>
<evidence type="ECO:0000313" key="2">
    <source>
        <dbReference type="EMBL" id="MFC5359548.1"/>
    </source>
</evidence>
<evidence type="ECO:0008006" key="4">
    <source>
        <dbReference type="Google" id="ProtNLM"/>
    </source>
</evidence>
<keyword evidence="3" id="KW-1185">Reference proteome</keyword>
<sequence length="64" mass="7095">MSKTETPEFKKGQRVTFQIVSPKGLSEEVLKGTVSDPDSGRGRMKVKDDAGDEFSPFRKHVRAA</sequence>
<dbReference type="Proteomes" id="UP001596166">
    <property type="component" value="Unassembled WGS sequence"/>
</dbReference>
<organism evidence="2 3">
    <name type="scientific">Azospirillum himalayense</name>
    <dbReference type="NCBI Taxonomy" id="654847"/>
    <lineage>
        <taxon>Bacteria</taxon>
        <taxon>Pseudomonadati</taxon>
        <taxon>Pseudomonadota</taxon>
        <taxon>Alphaproteobacteria</taxon>
        <taxon>Rhodospirillales</taxon>
        <taxon>Azospirillaceae</taxon>
        <taxon>Azospirillum</taxon>
    </lineage>
</organism>
<comment type="caution">
    <text evidence="2">The sequence shown here is derived from an EMBL/GenBank/DDBJ whole genome shotgun (WGS) entry which is preliminary data.</text>
</comment>
<accession>A0ABW0GH42</accession>
<gene>
    <name evidence="2" type="ORF">ACFPMG_31580</name>
</gene>
<dbReference type="RefSeq" id="WP_376999663.1">
    <property type="nucleotide sequence ID" value="NZ_JBHSLC010000115.1"/>
</dbReference>
<protein>
    <recommendedName>
        <fullName evidence="4">Cold-shock protein</fullName>
    </recommendedName>
</protein>
<proteinExistence type="predicted"/>